<evidence type="ECO:0000256" key="4">
    <source>
        <dbReference type="ARBA" id="ARBA00022679"/>
    </source>
</evidence>
<organism evidence="11 12">
    <name type="scientific">Paenibacillus whitsoniae</name>
    <dbReference type="NCBI Taxonomy" id="2496558"/>
    <lineage>
        <taxon>Bacteria</taxon>
        <taxon>Bacillati</taxon>
        <taxon>Bacillota</taxon>
        <taxon>Bacilli</taxon>
        <taxon>Bacillales</taxon>
        <taxon>Paenibacillaceae</taxon>
        <taxon>Paenibacillus</taxon>
    </lineage>
</organism>
<comment type="caution">
    <text evidence="11">The sequence shown here is derived from an EMBL/GenBank/DDBJ whole genome shotgun (WGS) entry which is preliminary data.</text>
</comment>
<keyword evidence="12" id="KW-1185">Reference proteome</keyword>
<dbReference type="OrthoDB" id="9815750at2"/>
<dbReference type="SUPFAM" id="SSF47384">
    <property type="entry name" value="Homodimeric domain of signal transducing histidine kinase"/>
    <property type="match status" value="1"/>
</dbReference>
<evidence type="ECO:0000259" key="10">
    <source>
        <dbReference type="PROSITE" id="PS50112"/>
    </source>
</evidence>
<dbReference type="InterPro" id="IPR000014">
    <property type="entry name" value="PAS"/>
</dbReference>
<evidence type="ECO:0000256" key="1">
    <source>
        <dbReference type="ARBA" id="ARBA00000085"/>
    </source>
</evidence>
<name>A0A430J4L0_9BACL</name>
<dbReference type="Pfam" id="PF00512">
    <property type="entry name" value="HisKA"/>
    <property type="match status" value="1"/>
</dbReference>
<dbReference type="InterPro" id="IPR013655">
    <property type="entry name" value="PAS_fold_3"/>
</dbReference>
<dbReference type="PANTHER" id="PTHR43065:SF10">
    <property type="entry name" value="PEROXIDE STRESS-ACTIVATED HISTIDINE KINASE MAK3"/>
    <property type="match status" value="1"/>
</dbReference>
<dbReference type="GO" id="GO:0000155">
    <property type="term" value="F:phosphorelay sensor kinase activity"/>
    <property type="evidence" value="ECO:0007669"/>
    <property type="project" value="InterPro"/>
</dbReference>
<evidence type="ECO:0000259" key="9">
    <source>
        <dbReference type="PROSITE" id="PS50109"/>
    </source>
</evidence>
<evidence type="ECO:0000256" key="3">
    <source>
        <dbReference type="ARBA" id="ARBA00022553"/>
    </source>
</evidence>
<dbReference type="InterPro" id="IPR005467">
    <property type="entry name" value="His_kinase_dom"/>
</dbReference>
<dbReference type="Gene3D" id="3.30.565.10">
    <property type="entry name" value="Histidine kinase-like ATPase, C-terminal domain"/>
    <property type="match status" value="1"/>
</dbReference>
<dbReference type="Proteomes" id="UP000276128">
    <property type="component" value="Unassembled WGS sequence"/>
</dbReference>
<dbReference type="RefSeq" id="WP_126144900.1">
    <property type="nucleotide sequence ID" value="NZ_RXHU01000125.1"/>
</dbReference>
<dbReference type="InterPro" id="IPR003594">
    <property type="entry name" value="HATPase_dom"/>
</dbReference>
<dbReference type="GO" id="GO:0005524">
    <property type="term" value="F:ATP binding"/>
    <property type="evidence" value="ECO:0007669"/>
    <property type="project" value="UniProtKB-KW"/>
</dbReference>
<accession>A0A430J4L0</accession>
<evidence type="ECO:0000256" key="5">
    <source>
        <dbReference type="ARBA" id="ARBA00022741"/>
    </source>
</evidence>
<dbReference type="PROSITE" id="PS50112">
    <property type="entry name" value="PAS"/>
    <property type="match status" value="1"/>
</dbReference>
<dbReference type="SUPFAM" id="SSF55874">
    <property type="entry name" value="ATPase domain of HSP90 chaperone/DNA topoisomerase II/histidine kinase"/>
    <property type="match status" value="1"/>
</dbReference>
<keyword evidence="6" id="KW-0418">Kinase</keyword>
<dbReference type="SMART" id="SM00091">
    <property type="entry name" value="PAS"/>
    <property type="match status" value="2"/>
</dbReference>
<dbReference type="EMBL" id="RXHU01000125">
    <property type="protein sequence ID" value="RTE02084.1"/>
    <property type="molecule type" value="Genomic_DNA"/>
</dbReference>
<dbReference type="InterPro" id="IPR035965">
    <property type="entry name" value="PAS-like_dom_sf"/>
</dbReference>
<evidence type="ECO:0000313" key="11">
    <source>
        <dbReference type="EMBL" id="RTE02084.1"/>
    </source>
</evidence>
<dbReference type="Gene3D" id="3.30.450.20">
    <property type="entry name" value="PAS domain"/>
    <property type="match status" value="2"/>
</dbReference>
<feature type="domain" description="Histidine kinase" evidence="9">
    <location>
        <begin position="314"/>
        <end position="519"/>
    </location>
</feature>
<keyword evidence="5" id="KW-0547">Nucleotide-binding</keyword>
<reference evidence="11 12" key="1">
    <citation type="submission" date="2018-12" db="EMBL/GenBank/DDBJ databases">
        <title>Bacillus ochoae sp. nov., Paenibacillus whitsoniae sp. nov., Paenibacillus spiritus sp. nov. Isolated from the Mars Exploration Rover during spacecraft assembly.</title>
        <authorList>
            <person name="Seuylemezian A."/>
            <person name="Vaishampayan P."/>
        </authorList>
    </citation>
    <scope>NUCLEOTIDE SEQUENCE [LARGE SCALE GENOMIC DNA]</scope>
    <source>
        <strain evidence="11 12">MER 54</strain>
    </source>
</reference>
<dbReference type="EC" id="2.7.13.3" evidence="2"/>
<dbReference type="Pfam" id="PF13426">
    <property type="entry name" value="PAS_9"/>
    <property type="match status" value="1"/>
</dbReference>
<dbReference type="PRINTS" id="PR00344">
    <property type="entry name" value="BCTRLSENSOR"/>
</dbReference>
<dbReference type="InterPro" id="IPR004358">
    <property type="entry name" value="Sig_transdc_His_kin-like_C"/>
</dbReference>
<dbReference type="CDD" id="cd00082">
    <property type="entry name" value="HisKA"/>
    <property type="match status" value="1"/>
</dbReference>
<dbReference type="InterPro" id="IPR001610">
    <property type="entry name" value="PAC"/>
</dbReference>
<dbReference type="PROSITE" id="PS50109">
    <property type="entry name" value="HIS_KIN"/>
    <property type="match status" value="1"/>
</dbReference>
<dbReference type="SMART" id="SM00388">
    <property type="entry name" value="HisKA"/>
    <property type="match status" value="1"/>
</dbReference>
<dbReference type="NCBIfam" id="TIGR00229">
    <property type="entry name" value="sensory_box"/>
    <property type="match status" value="2"/>
</dbReference>
<proteinExistence type="predicted"/>
<dbReference type="SMART" id="SM00387">
    <property type="entry name" value="HATPase_c"/>
    <property type="match status" value="1"/>
</dbReference>
<dbReference type="CDD" id="cd00130">
    <property type="entry name" value="PAS"/>
    <property type="match status" value="2"/>
</dbReference>
<evidence type="ECO:0000256" key="6">
    <source>
        <dbReference type="ARBA" id="ARBA00022777"/>
    </source>
</evidence>
<dbReference type="InterPro" id="IPR003661">
    <property type="entry name" value="HisK_dim/P_dom"/>
</dbReference>
<comment type="catalytic activity">
    <reaction evidence="1">
        <text>ATP + protein L-histidine = ADP + protein N-phospho-L-histidine.</text>
        <dbReference type="EC" id="2.7.13.3"/>
    </reaction>
</comment>
<keyword evidence="7" id="KW-0067">ATP-binding</keyword>
<evidence type="ECO:0000256" key="7">
    <source>
        <dbReference type="ARBA" id="ARBA00022840"/>
    </source>
</evidence>
<keyword evidence="3" id="KW-0597">Phosphoprotein</keyword>
<dbReference type="Gene3D" id="1.10.287.130">
    <property type="match status" value="1"/>
</dbReference>
<evidence type="ECO:0000256" key="8">
    <source>
        <dbReference type="ARBA" id="ARBA00023012"/>
    </source>
</evidence>
<dbReference type="InterPro" id="IPR036097">
    <property type="entry name" value="HisK_dim/P_sf"/>
</dbReference>
<dbReference type="AlphaFoldDB" id="A0A430J4L0"/>
<dbReference type="Pfam" id="PF02518">
    <property type="entry name" value="HATPase_c"/>
    <property type="match status" value="1"/>
</dbReference>
<gene>
    <name evidence="11" type="ORF">EJQ19_30035</name>
</gene>
<evidence type="ECO:0000256" key="2">
    <source>
        <dbReference type="ARBA" id="ARBA00012438"/>
    </source>
</evidence>
<evidence type="ECO:0000313" key="12">
    <source>
        <dbReference type="Proteomes" id="UP000276128"/>
    </source>
</evidence>
<keyword evidence="4" id="KW-0808">Transferase</keyword>
<dbReference type="SMART" id="SM00086">
    <property type="entry name" value="PAC"/>
    <property type="match status" value="2"/>
</dbReference>
<dbReference type="PANTHER" id="PTHR43065">
    <property type="entry name" value="SENSOR HISTIDINE KINASE"/>
    <property type="match status" value="1"/>
</dbReference>
<dbReference type="InterPro" id="IPR036890">
    <property type="entry name" value="HATPase_C_sf"/>
</dbReference>
<feature type="domain" description="PAS" evidence="10">
    <location>
        <begin position="46"/>
        <end position="116"/>
    </location>
</feature>
<protein>
    <recommendedName>
        <fullName evidence="2">histidine kinase</fullName>
        <ecNumber evidence="2">2.7.13.3</ecNumber>
    </recommendedName>
</protein>
<dbReference type="Pfam" id="PF08447">
    <property type="entry name" value="PAS_3"/>
    <property type="match status" value="1"/>
</dbReference>
<dbReference type="SUPFAM" id="SSF55785">
    <property type="entry name" value="PYP-like sensor domain (PAS domain)"/>
    <property type="match status" value="2"/>
</dbReference>
<keyword evidence="8" id="KW-0902">Two-component regulatory system</keyword>
<sequence length="523" mass="58948">MRVIADPAVSLYTKSYKQAAGVTNVGNWGVTMNQFMGQSQNENAFTNENVCEVFDKSAIPMIMINAAGRILKANDIFADMLGYTVLELEGRYTVEFTHPDDVQITQSVLQRIVHATAPLQIEKRYMHKNGKIIWGIVFGFLNGIYENEPYYVACVQDMTHFKQQEKELQSKKNHNKYLETSFHQLIENWPDGFVIIQDYRIVYSNQAALKIINAACMEQIIGRPVFDFISADRHSIAREKISKVYEGNISKGVVDHLIRLDGRSIDVEFTAIPAHDNSELTMNLLFRDVTELKRTEELMRVSDKLNAVGQLAAGIAHEIRNPLTAIKGFIKLAREKYPESPQYFDIIRTELERIELITNELLLLAKPGQSTMQVLDVRDILGQVSVLLETQGALNNVQISQSYMDEAPLLLHGDGNQLKQVFINILKNAIEAMPKGGEIQLEARMEQEEIRIDILDEGPGLTEEQLKRIGQPFYTTKATGTGLGLVVSYKIIQSHGGRIAVENRSELGARFTIHLPPAPAFLQ</sequence>